<feature type="coiled-coil region" evidence="1">
    <location>
        <begin position="107"/>
        <end position="163"/>
    </location>
</feature>
<reference evidence="3 4" key="1">
    <citation type="journal article" date="2024" name="J Genomics">
        <title>Draft genome sequencing and assembly of Favolaschia claudopus CIRM-BRFM 2984 isolated from oak limbs.</title>
        <authorList>
            <person name="Navarro D."/>
            <person name="Drula E."/>
            <person name="Chaduli D."/>
            <person name="Cazenave R."/>
            <person name="Ahrendt S."/>
            <person name="Wang J."/>
            <person name="Lipzen A."/>
            <person name="Daum C."/>
            <person name="Barry K."/>
            <person name="Grigoriev I.V."/>
            <person name="Favel A."/>
            <person name="Rosso M.N."/>
            <person name="Martin F."/>
        </authorList>
    </citation>
    <scope>NUCLEOTIDE SEQUENCE [LARGE SCALE GENOMIC DNA]</scope>
    <source>
        <strain evidence="3 4">CIRM-BRFM 2984</strain>
    </source>
</reference>
<keyword evidence="4" id="KW-1185">Reference proteome</keyword>
<dbReference type="InterPro" id="IPR036537">
    <property type="entry name" value="Adaptor_Cbl_N_dom_sf"/>
</dbReference>
<keyword evidence="2" id="KW-0812">Transmembrane</keyword>
<feature type="transmembrane region" description="Helical" evidence="2">
    <location>
        <begin position="198"/>
        <end position="219"/>
    </location>
</feature>
<keyword evidence="2" id="KW-0472">Membrane</keyword>
<comment type="caution">
    <text evidence="3">The sequence shown here is derived from an EMBL/GenBank/DDBJ whole genome shotgun (WGS) entry which is preliminary data.</text>
</comment>
<dbReference type="CDD" id="cd21037">
    <property type="entry name" value="MLKL_NTD"/>
    <property type="match status" value="1"/>
</dbReference>
<evidence type="ECO:0000313" key="3">
    <source>
        <dbReference type="EMBL" id="KAK7059901.1"/>
    </source>
</evidence>
<dbReference type="Gene3D" id="1.20.930.20">
    <property type="entry name" value="Adaptor protein Cbl, N-terminal domain"/>
    <property type="match status" value="1"/>
</dbReference>
<accession>A0AAW0E6M9</accession>
<dbReference type="EMBL" id="JAWWNJ010000003">
    <property type="protein sequence ID" value="KAK7059901.1"/>
    <property type="molecule type" value="Genomic_DNA"/>
</dbReference>
<evidence type="ECO:0000256" key="2">
    <source>
        <dbReference type="SAM" id="Phobius"/>
    </source>
</evidence>
<name>A0AAW0E6M9_9AGAR</name>
<keyword evidence="1" id="KW-0175">Coiled coil</keyword>
<keyword evidence="2" id="KW-1133">Transmembrane helix</keyword>
<dbReference type="Proteomes" id="UP001362999">
    <property type="component" value="Unassembled WGS sequence"/>
</dbReference>
<evidence type="ECO:0008006" key="5">
    <source>
        <dbReference type="Google" id="ProtNLM"/>
    </source>
</evidence>
<sequence length="241" mass="26975">MAGNETLHPRSGKRIRQFIKGTFGRLKPSAKNTGASAQDVLSTGLTALRSPADAFPPLKGVVGAVVAILEISERITHSKTDAHELARIAVRIQHVLACATPDADMIHDETQQNITRLKGVLQEIEAEINSLTDRSRIYMLTHLNRNEESIQTSKRRLDEALQEFSIGALTRIEVALFRIEARLPPLSNTNHTFVREVYVLRGLIIVTVIPYLFYISPVWRPRGTRKASKYITPCVPLHLQK</sequence>
<gene>
    <name evidence="3" type="ORF">R3P38DRAFT_2838442</name>
</gene>
<dbReference type="GO" id="GO:0007166">
    <property type="term" value="P:cell surface receptor signaling pathway"/>
    <property type="evidence" value="ECO:0007669"/>
    <property type="project" value="InterPro"/>
</dbReference>
<dbReference type="InterPro" id="IPR059179">
    <property type="entry name" value="MLKL-like_MCAfunc"/>
</dbReference>
<protein>
    <recommendedName>
        <fullName evidence="5">Fungal N-terminal domain-containing protein</fullName>
    </recommendedName>
</protein>
<evidence type="ECO:0000313" key="4">
    <source>
        <dbReference type="Proteomes" id="UP001362999"/>
    </source>
</evidence>
<evidence type="ECO:0000256" key="1">
    <source>
        <dbReference type="SAM" id="Coils"/>
    </source>
</evidence>
<organism evidence="3 4">
    <name type="scientific">Favolaschia claudopus</name>
    <dbReference type="NCBI Taxonomy" id="2862362"/>
    <lineage>
        <taxon>Eukaryota</taxon>
        <taxon>Fungi</taxon>
        <taxon>Dikarya</taxon>
        <taxon>Basidiomycota</taxon>
        <taxon>Agaricomycotina</taxon>
        <taxon>Agaricomycetes</taxon>
        <taxon>Agaricomycetidae</taxon>
        <taxon>Agaricales</taxon>
        <taxon>Marasmiineae</taxon>
        <taxon>Mycenaceae</taxon>
        <taxon>Favolaschia</taxon>
    </lineage>
</organism>
<dbReference type="AlphaFoldDB" id="A0AAW0E6M9"/>
<proteinExistence type="predicted"/>